<protein>
    <submittedName>
        <fullName evidence="1">Putative metallohydrolase (TIGR04338 family)</fullName>
    </submittedName>
</protein>
<dbReference type="Proteomes" id="UP000274762">
    <property type="component" value="Unassembled WGS sequence"/>
</dbReference>
<accession>A0A495JZ58</accession>
<dbReference type="EMBL" id="RBKV01000001">
    <property type="protein sequence ID" value="RKR94260.1"/>
    <property type="molecule type" value="Genomic_DNA"/>
</dbReference>
<comment type="caution">
    <text evidence="1">The sequence shown here is derived from an EMBL/GenBank/DDBJ whole genome shotgun (WGS) entry which is preliminary data.</text>
</comment>
<dbReference type="NCBIfam" id="TIGR04338">
    <property type="entry name" value="HEXXH_Rv0185"/>
    <property type="match status" value="1"/>
</dbReference>
<proteinExistence type="predicted"/>
<evidence type="ECO:0000313" key="2">
    <source>
        <dbReference type="Proteomes" id="UP000274762"/>
    </source>
</evidence>
<reference evidence="1 2" key="1">
    <citation type="submission" date="2018-10" db="EMBL/GenBank/DDBJ databases">
        <title>Sequencing the genomes of 1000 actinobacteria strains.</title>
        <authorList>
            <person name="Klenk H.-P."/>
        </authorList>
    </citation>
    <scope>NUCLEOTIDE SEQUENCE [LARGE SCALE GENOMIC DNA]</scope>
    <source>
        <strain evidence="1 2">DSM 44343</strain>
    </source>
</reference>
<sequence length="174" mass="18802">MGALTQRDSQRSALYSAEALVHNVFERAARGGSTLEIAGTSVTLPPEARFGSVDSVRDYVDRVLSLDSVINRFPRAAVPVRVRSRRGQREAHYEYRSADDDGVIAVPDAAEGRWAMRELVVLHEIAHHLSPGSAQDKHGPRFAGTLIDLVGLVLGPEAALIYRVTFGDSGIAVG</sequence>
<dbReference type="AlphaFoldDB" id="A0A495JZ58"/>
<organism evidence="1 2">
    <name type="scientific">Williamsia marianensis</name>
    <dbReference type="NCBI Taxonomy" id="85044"/>
    <lineage>
        <taxon>Bacteria</taxon>
        <taxon>Bacillati</taxon>
        <taxon>Actinomycetota</taxon>
        <taxon>Actinomycetes</taxon>
        <taxon>Mycobacteriales</taxon>
        <taxon>Nocardiaceae</taxon>
        <taxon>Williamsia</taxon>
    </lineage>
</organism>
<dbReference type="GO" id="GO:0016787">
    <property type="term" value="F:hydrolase activity"/>
    <property type="evidence" value="ECO:0007669"/>
    <property type="project" value="UniProtKB-KW"/>
</dbReference>
<name>A0A495JZ58_WILMA</name>
<gene>
    <name evidence="1" type="ORF">DFJ75_1055</name>
</gene>
<evidence type="ECO:0000313" key="1">
    <source>
        <dbReference type="EMBL" id="RKR94260.1"/>
    </source>
</evidence>
<dbReference type="InterPro" id="IPR027595">
    <property type="entry name" value="CHP04338"/>
</dbReference>
<keyword evidence="1" id="KW-0378">Hydrolase</keyword>